<reference evidence="8" key="2">
    <citation type="submission" date="2023-01" db="EMBL/GenBank/DDBJ databases">
        <authorList>
            <person name="Petersen C."/>
        </authorList>
    </citation>
    <scope>NUCLEOTIDE SEQUENCE</scope>
    <source>
        <strain evidence="8">IBT 15450</strain>
    </source>
</reference>
<dbReference type="PANTHER" id="PTHR31123">
    <property type="entry name" value="ACCUMULATION OF DYADS PROTEIN 2-RELATED"/>
    <property type="match status" value="1"/>
</dbReference>
<keyword evidence="3 7" id="KW-0812">Transmembrane</keyword>
<dbReference type="GO" id="GO:0005886">
    <property type="term" value="C:plasma membrane"/>
    <property type="evidence" value="ECO:0007669"/>
    <property type="project" value="TreeGrafter"/>
</dbReference>
<comment type="similarity">
    <text evidence="2">Belongs to the acetate uptake transporter (AceTr) (TC 2.A.96) family.</text>
</comment>
<gene>
    <name evidence="8" type="ORF">N7460_009106</name>
</gene>
<dbReference type="PROSITE" id="PS01114">
    <property type="entry name" value="GPR1_FUN34_YAAH"/>
    <property type="match status" value="1"/>
</dbReference>
<accession>A0AAD6I8C3</accession>
<evidence type="ECO:0000256" key="3">
    <source>
        <dbReference type="ARBA" id="ARBA00022692"/>
    </source>
</evidence>
<dbReference type="NCBIfam" id="NF038013">
    <property type="entry name" value="AceTr_1"/>
    <property type="match status" value="1"/>
</dbReference>
<keyword evidence="5 7" id="KW-0472">Membrane</keyword>
<evidence type="ECO:0000256" key="6">
    <source>
        <dbReference type="SAM" id="MobiDB-lite"/>
    </source>
</evidence>
<evidence type="ECO:0000256" key="1">
    <source>
        <dbReference type="ARBA" id="ARBA00004141"/>
    </source>
</evidence>
<evidence type="ECO:0000313" key="9">
    <source>
        <dbReference type="Proteomes" id="UP001219568"/>
    </source>
</evidence>
<protein>
    <submittedName>
        <fullName evidence="8">Uncharacterized protein</fullName>
    </submittedName>
</protein>
<dbReference type="Pfam" id="PF01184">
    <property type="entry name" value="Gpr1_Fun34_YaaH"/>
    <property type="match status" value="1"/>
</dbReference>
<keyword evidence="9" id="KW-1185">Reference proteome</keyword>
<dbReference type="GO" id="GO:0015123">
    <property type="term" value="F:acetate transmembrane transporter activity"/>
    <property type="evidence" value="ECO:0007669"/>
    <property type="project" value="TreeGrafter"/>
</dbReference>
<dbReference type="InterPro" id="IPR051633">
    <property type="entry name" value="AceTr"/>
</dbReference>
<dbReference type="AlphaFoldDB" id="A0AAD6I8C3"/>
<proteinExistence type="inferred from homology"/>
<dbReference type="InterPro" id="IPR047622">
    <property type="entry name" value="GPR1_FUN34_YAAH"/>
</dbReference>
<organism evidence="8 9">
    <name type="scientific">Penicillium canescens</name>
    <dbReference type="NCBI Taxonomy" id="5083"/>
    <lineage>
        <taxon>Eukaryota</taxon>
        <taxon>Fungi</taxon>
        <taxon>Dikarya</taxon>
        <taxon>Ascomycota</taxon>
        <taxon>Pezizomycotina</taxon>
        <taxon>Eurotiomycetes</taxon>
        <taxon>Eurotiomycetidae</taxon>
        <taxon>Eurotiales</taxon>
        <taxon>Aspergillaceae</taxon>
        <taxon>Penicillium</taxon>
    </lineage>
</organism>
<evidence type="ECO:0000256" key="2">
    <source>
        <dbReference type="ARBA" id="ARBA00005587"/>
    </source>
</evidence>
<feature type="transmembrane region" description="Helical" evidence="7">
    <location>
        <begin position="169"/>
        <end position="187"/>
    </location>
</feature>
<name>A0AAD6I8C3_PENCN</name>
<dbReference type="EMBL" id="JAQJZL010000010">
    <property type="protein sequence ID" value="KAJ6034931.1"/>
    <property type="molecule type" value="Genomic_DNA"/>
</dbReference>
<evidence type="ECO:0000256" key="4">
    <source>
        <dbReference type="ARBA" id="ARBA00022989"/>
    </source>
</evidence>
<evidence type="ECO:0000256" key="5">
    <source>
        <dbReference type="ARBA" id="ARBA00023136"/>
    </source>
</evidence>
<comment type="subcellular location">
    <subcellularLocation>
        <location evidence="1">Membrane</location>
        <topology evidence="1">Multi-pass membrane protein</topology>
    </subcellularLocation>
</comment>
<evidence type="ECO:0000256" key="7">
    <source>
        <dbReference type="SAM" id="Phobius"/>
    </source>
</evidence>
<feature type="transmembrane region" description="Helical" evidence="7">
    <location>
        <begin position="194"/>
        <end position="215"/>
    </location>
</feature>
<comment type="caution">
    <text evidence="8">The sequence shown here is derived from an EMBL/GenBank/DDBJ whole genome shotgun (WGS) entry which is preliminary data.</text>
</comment>
<dbReference type="Proteomes" id="UP001219568">
    <property type="component" value="Unassembled WGS sequence"/>
</dbReference>
<feature type="region of interest" description="Disordered" evidence="6">
    <location>
        <begin position="1"/>
        <end position="31"/>
    </location>
</feature>
<dbReference type="InterPro" id="IPR000791">
    <property type="entry name" value="Gpr1/Fun34/SatP-like"/>
</dbReference>
<keyword evidence="4 7" id="KW-1133">Transmembrane helix</keyword>
<evidence type="ECO:0000313" key="8">
    <source>
        <dbReference type="EMBL" id="KAJ6034931.1"/>
    </source>
</evidence>
<reference evidence="8" key="1">
    <citation type="journal article" date="2023" name="IMA Fungus">
        <title>Comparative genomic study of the Penicillium genus elucidates a diverse pangenome and 15 lateral gene transfer events.</title>
        <authorList>
            <person name="Petersen C."/>
            <person name="Sorensen T."/>
            <person name="Nielsen M.R."/>
            <person name="Sondergaard T.E."/>
            <person name="Sorensen J.L."/>
            <person name="Fitzpatrick D.A."/>
            <person name="Frisvad J.C."/>
            <person name="Nielsen K.L."/>
        </authorList>
    </citation>
    <scope>NUCLEOTIDE SEQUENCE</scope>
    <source>
        <strain evidence="8">IBT 15450</strain>
    </source>
</reference>
<sequence length="281" mass="30270">MEHIINVTEAQQPKATPTHHSEPCTQDKMGSPAVSQLSHDYSLIQSSTPEARISDCKHDIQAAPVVDVRKFANPAPLGLCAFALTSFLSNCINLNVGGIQASGISVSLALNYGGIAQVLAGMWEMAVGNTFGATSFCSYGAYWITFALISDFDPVDSAKDTGGTCQNETLMGLFMLAWFIFTTLMLLCTLRSSLAMFLLFFFLDMNYLLLGIAHIQCSSHGEVLIAVQKAGGLCGIFAAFAAWWNAFAGIADTSNGFFTVPLGHFPWSPIVHAHRAKTKEV</sequence>
<dbReference type="PANTHER" id="PTHR31123:SF1">
    <property type="entry name" value="ACCUMULATION OF DYADS PROTEIN 2-RELATED"/>
    <property type="match status" value="1"/>
</dbReference>